<gene>
    <name evidence="7" type="primary">LOC108609170</name>
</gene>
<dbReference type="Proteomes" id="UP000694904">
    <property type="component" value="Chromosome 2"/>
</dbReference>
<keyword evidence="6" id="KW-1185">Reference proteome</keyword>
<dbReference type="PROSITE" id="PS00280">
    <property type="entry name" value="BPTI_KUNITZ_1"/>
    <property type="match status" value="1"/>
</dbReference>
<dbReference type="RefSeq" id="XP_017856381.1">
    <property type="nucleotide sequence ID" value="XM_018000892.1"/>
</dbReference>
<keyword evidence="1" id="KW-0646">Protease inhibitor</keyword>
<dbReference type="PANTHER" id="PTHR10083:SF374">
    <property type="entry name" value="BPTI_KUNITZ INHIBITOR DOMAIN-CONTAINING PROTEIN"/>
    <property type="match status" value="1"/>
</dbReference>
<dbReference type="PROSITE" id="PS50279">
    <property type="entry name" value="BPTI_KUNITZ_2"/>
    <property type="match status" value="1"/>
</dbReference>
<evidence type="ECO:0000256" key="2">
    <source>
        <dbReference type="ARBA" id="ARBA00022900"/>
    </source>
</evidence>
<keyword evidence="3" id="KW-1015">Disulfide bond</keyword>
<dbReference type="InterPro" id="IPR050098">
    <property type="entry name" value="TFPI/VKTCI-like"/>
</dbReference>
<dbReference type="InterPro" id="IPR002223">
    <property type="entry name" value="Kunitz_BPTI"/>
</dbReference>
<keyword evidence="2" id="KW-0722">Serine protease inhibitor</keyword>
<dbReference type="PANTHER" id="PTHR10083">
    <property type="entry name" value="KUNITZ-TYPE PROTEASE INHIBITOR-RELATED"/>
    <property type="match status" value="1"/>
</dbReference>
<proteinExistence type="predicted"/>
<accession>A0ABM1NN45</accession>
<dbReference type="CDD" id="cd00109">
    <property type="entry name" value="Kunitz-type"/>
    <property type="match status" value="1"/>
</dbReference>
<dbReference type="SUPFAM" id="SSF57362">
    <property type="entry name" value="BPTI-like"/>
    <property type="match status" value="1"/>
</dbReference>
<feature type="chain" id="PRO_5046650193" evidence="4">
    <location>
        <begin position="32"/>
        <end position="110"/>
    </location>
</feature>
<evidence type="ECO:0000259" key="5">
    <source>
        <dbReference type="PROSITE" id="PS50279"/>
    </source>
</evidence>
<dbReference type="Pfam" id="PF00014">
    <property type="entry name" value="Kunitz_BPTI"/>
    <property type="match status" value="1"/>
</dbReference>
<name>A0ABM1NN45_DROAR</name>
<dbReference type="GeneID" id="108609170"/>
<dbReference type="InterPro" id="IPR020901">
    <property type="entry name" value="Prtase_inh_Kunz-CS"/>
</dbReference>
<evidence type="ECO:0000313" key="6">
    <source>
        <dbReference type="Proteomes" id="UP000694904"/>
    </source>
</evidence>
<organism evidence="6 7">
    <name type="scientific">Drosophila arizonae</name>
    <name type="common">Fruit fly</name>
    <dbReference type="NCBI Taxonomy" id="7263"/>
    <lineage>
        <taxon>Eukaryota</taxon>
        <taxon>Metazoa</taxon>
        <taxon>Ecdysozoa</taxon>
        <taxon>Arthropoda</taxon>
        <taxon>Hexapoda</taxon>
        <taxon>Insecta</taxon>
        <taxon>Pterygota</taxon>
        <taxon>Neoptera</taxon>
        <taxon>Endopterygota</taxon>
        <taxon>Diptera</taxon>
        <taxon>Brachycera</taxon>
        <taxon>Muscomorpha</taxon>
        <taxon>Ephydroidea</taxon>
        <taxon>Drosophilidae</taxon>
        <taxon>Drosophila</taxon>
    </lineage>
</organism>
<protein>
    <submittedName>
        <fullName evidence="7">Isoinhibitor K-like</fullName>
    </submittedName>
</protein>
<dbReference type="PRINTS" id="PR00759">
    <property type="entry name" value="BASICPTASE"/>
</dbReference>
<dbReference type="Gene3D" id="4.10.410.10">
    <property type="entry name" value="Pancreatic trypsin inhibitor Kunitz domain"/>
    <property type="match status" value="1"/>
</dbReference>
<keyword evidence="4" id="KW-0732">Signal</keyword>
<dbReference type="SMART" id="SM00131">
    <property type="entry name" value="KU"/>
    <property type="match status" value="1"/>
</dbReference>
<sequence length="110" mass="12547">MTTAKEIFMEIVRALLFCCILSLLMTDFAASQANLSPCIMMTDRGPCKSHYKMFAYDSYDQQCKEFQYSGCGGNPNRFSTYEECMSACKPTIKRNLTSEFDLDEIETIVI</sequence>
<reference evidence="7" key="3">
    <citation type="submission" date="2025-08" db="UniProtKB">
        <authorList>
            <consortium name="RefSeq"/>
        </authorList>
    </citation>
    <scope>IDENTIFICATION</scope>
    <source>
        <tissue evidence="7">Whole organism</tissue>
    </source>
</reference>
<feature type="domain" description="BPTI/Kunitz inhibitor" evidence="5">
    <location>
        <begin position="38"/>
        <end position="88"/>
    </location>
</feature>
<evidence type="ECO:0000256" key="4">
    <source>
        <dbReference type="SAM" id="SignalP"/>
    </source>
</evidence>
<evidence type="ECO:0000313" key="7">
    <source>
        <dbReference type="RefSeq" id="XP_017856381.1"/>
    </source>
</evidence>
<evidence type="ECO:0000256" key="1">
    <source>
        <dbReference type="ARBA" id="ARBA00022690"/>
    </source>
</evidence>
<feature type="signal peptide" evidence="4">
    <location>
        <begin position="1"/>
        <end position="31"/>
    </location>
</feature>
<evidence type="ECO:0000256" key="3">
    <source>
        <dbReference type="ARBA" id="ARBA00023157"/>
    </source>
</evidence>
<reference evidence="6" key="1">
    <citation type="journal article" date="1997" name="Nucleic Acids Res.">
        <title>tRNAscan-SE: a program for improved detection of transfer RNA genes in genomic sequence.</title>
        <authorList>
            <person name="Lowe T.M."/>
            <person name="Eddy S.R."/>
        </authorList>
    </citation>
    <scope>NUCLEOTIDE SEQUENCE [LARGE SCALE GENOMIC DNA]</scope>
</reference>
<reference evidence="6" key="2">
    <citation type="journal article" date="2016" name="G3 (Bethesda)">
        <title>Genome Evolution in Three Species of Cactophilic Drosophila.</title>
        <authorList>
            <person name="Sanchez-Flores A."/>
            <person name="Penazola F."/>
            <person name="Carpinteyro-Ponce J."/>
            <person name="Nazario-Yepiz N."/>
            <person name="Abreu-Goodger C."/>
            <person name="Machado C.A."/>
            <person name="Markow T.A."/>
        </authorList>
    </citation>
    <scope>NUCLEOTIDE SEQUENCE [LARGE SCALE GENOMIC DNA]</scope>
</reference>
<dbReference type="InterPro" id="IPR036880">
    <property type="entry name" value="Kunitz_BPTI_sf"/>
</dbReference>